<dbReference type="SUPFAM" id="SSF48371">
    <property type="entry name" value="ARM repeat"/>
    <property type="match status" value="2"/>
</dbReference>
<protein>
    <submittedName>
        <fullName evidence="1">Uncharacterized protein</fullName>
    </submittedName>
</protein>
<dbReference type="InterPro" id="IPR011989">
    <property type="entry name" value="ARM-like"/>
</dbReference>
<dbReference type="RefSeq" id="XP_001317956.1">
    <property type="nucleotide sequence ID" value="XM_001317921.1"/>
</dbReference>
<dbReference type="Proteomes" id="UP000001542">
    <property type="component" value="Unassembled WGS sequence"/>
</dbReference>
<reference evidence="1" key="1">
    <citation type="submission" date="2006-10" db="EMBL/GenBank/DDBJ databases">
        <authorList>
            <person name="Amadeo P."/>
            <person name="Zhao Q."/>
            <person name="Wortman J."/>
            <person name="Fraser-Liggett C."/>
            <person name="Carlton J."/>
        </authorList>
    </citation>
    <scope>NUCLEOTIDE SEQUENCE</scope>
    <source>
        <strain evidence="1">G3</strain>
    </source>
</reference>
<reference evidence="1" key="2">
    <citation type="journal article" date="2007" name="Science">
        <title>Draft genome sequence of the sexually transmitted pathogen Trichomonas vaginalis.</title>
        <authorList>
            <person name="Carlton J.M."/>
            <person name="Hirt R.P."/>
            <person name="Silva J.C."/>
            <person name="Delcher A.L."/>
            <person name="Schatz M."/>
            <person name="Zhao Q."/>
            <person name="Wortman J.R."/>
            <person name="Bidwell S.L."/>
            <person name="Alsmark U.C.M."/>
            <person name="Besteiro S."/>
            <person name="Sicheritz-Ponten T."/>
            <person name="Noel C.J."/>
            <person name="Dacks J.B."/>
            <person name="Foster P.G."/>
            <person name="Simillion C."/>
            <person name="Van de Peer Y."/>
            <person name="Miranda-Saavedra D."/>
            <person name="Barton G.J."/>
            <person name="Westrop G.D."/>
            <person name="Mueller S."/>
            <person name="Dessi D."/>
            <person name="Fiori P.L."/>
            <person name="Ren Q."/>
            <person name="Paulsen I."/>
            <person name="Zhang H."/>
            <person name="Bastida-Corcuera F.D."/>
            <person name="Simoes-Barbosa A."/>
            <person name="Brown M.T."/>
            <person name="Hayes R.D."/>
            <person name="Mukherjee M."/>
            <person name="Okumura C.Y."/>
            <person name="Schneider R."/>
            <person name="Smith A.J."/>
            <person name="Vanacova S."/>
            <person name="Villalvazo M."/>
            <person name="Haas B.J."/>
            <person name="Pertea M."/>
            <person name="Feldblyum T.V."/>
            <person name="Utterback T.R."/>
            <person name="Shu C.L."/>
            <person name="Osoegawa K."/>
            <person name="de Jong P.J."/>
            <person name="Hrdy I."/>
            <person name="Horvathova L."/>
            <person name="Zubacova Z."/>
            <person name="Dolezal P."/>
            <person name="Malik S.B."/>
            <person name="Logsdon J.M. Jr."/>
            <person name="Henze K."/>
            <person name="Gupta A."/>
            <person name="Wang C.C."/>
            <person name="Dunne R.L."/>
            <person name="Upcroft J.A."/>
            <person name="Upcroft P."/>
            <person name="White O."/>
            <person name="Salzberg S.L."/>
            <person name="Tang P."/>
            <person name="Chiu C.-H."/>
            <person name="Lee Y.-S."/>
            <person name="Embley T.M."/>
            <person name="Coombs G.H."/>
            <person name="Mottram J.C."/>
            <person name="Tachezy J."/>
            <person name="Fraser-Liggett C.M."/>
            <person name="Johnson P.J."/>
        </authorList>
    </citation>
    <scope>NUCLEOTIDE SEQUENCE [LARGE SCALE GENOMIC DNA]</scope>
    <source>
        <strain evidence="1">G3</strain>
    </source>
</reference>
<organism evidence="1 2">
    <name type="scientific">Trichomonas vaginalis (strain ATCC PRA-98 / G3)</name>
    <dbReference type="NCBI Taxonomy" id="412133"/>
    <lineage>
        <taxon>Eukaryota</taxon>
        <taxon>Metamonada</taxon>
        <taxon>Parabasalia</taxon>
        <taxon>Trichomonadida</taxon>
        <taxon>Trichomonadidae</taxon>
        <taxon>Trichomonas</taxon>
    </lineage>
</organism>
<evidence type="ECO:0000313" key="1">
    <source>
        <dbReference type="EMBL" id="EAY05733.1"/>
    </source>
</evidence>
<dbReference type="KEGG" id="tva:4763603"/>
<dbReference type="AlphaFoldDB" id="A2ENN3"/>
<proteinExistence type="predicted"/>
<name>A2ENN3_TRIV3</name>
<keyword evidence="2" id="KW-1185">Reference proteome</keyword>
<dbReference type="Gene3D" id="1.25.10.10">
    <property type="entry name" value="Leucine-rich Repeat Variant"/>
    <property type="match status" value="2"/>
</dbReference>
<dbReference type="SMR" id="A2ENN3"/>
<dbReference type="VEuPathDB" id="TrichDB:TVAGG3_0408110"/>
<accession>A2ENN3</accession>
<gene>
    <name evidence="1" type="ORF">TVAG_100560</name>
</gene>
<evidence type="ECO:0000313" key="2">
    <source>
        <dbReference type="Proteomes" id="UP000001542"/>
    </source>
</evidence>
<dbReference type="EMBL" id="DS113441">
    <property type="protein sequence ID" value="EAY05733.1"/>
    <property type="molecule type" value="Genomic_DNA"/>
</dbReference>
<dbReference type="InterPro" id="IPR016024">
    <property type="entry name" value="ARM-type_fold"/>
</dbReference>
<dbReference type="VEuPathDB" id="TrichDB:TVAG_100560"/>
<dbReference type="InParanoid" id="A2ENN3"/>
<sequence length="962" mass="110165">MTDFDEFILQSINLIRDQQNPEQQMEASSQVDQFLNNENSIFALMNVISNQSESYYKMYCLNYMCIALKRHTWVECCKNDEFIPKLKEIIFNILENETDNDILNYLCNLFERIVAELLTHVQWPEILELCFNLLQKESNKTRFALSFVASIFGNLSVDSQIELFPHISEIIKQYMFANTELNRIAAVHLFSEVARSLDNPDDWQNIDGFDQILKTLVTSCIEQNRSIKECNVVFKAMGAVLNLHYSYLSLLAPEFLNYSMEVLVSDNIKLPIRLSVCKLAKKALSYSLDMTGGEGYDILSMFNVIVSLAMTASQVEDDIYDFGSCEKIISILSVYIEPESILYVINDYIEKGYANIIRVIGACFPACKDYFSANFPLEILQNGFCIENSRELESASLFLDDLISYCFPTVMTYYEQLVEILVTSIQNNLDNLGLKFVINVLDILIMKENTPINDAGDVIKLILEFLCQQDQSSNICGDLISLLSTTIMTLPPVEENDLQIDFDILLANQDLLTYLPRLLCAIAKHVPSLLNYVFEQLKALIENYNESELNNEVIQYMIRLIWLFPDIFAANYEEILAKLLNEIFAQENKDDSSPFVSKSKGNALFALGVLYHYTNNPNSEIYQNLEQNLVEQISNHEVNIAIGSVRSYIENTYAFDFEKFVSQMIELDFNPILTPLCLQAIKLGLLSNPKEKILNILNPLMNYLISNAIESTEIDQSSPNDQSSIIEQRQNLLQRLFECFNTISDVMGQNLESFGPNVIELLMNFITREETIVKSCSAVSLSYFMMNVGFYTQEQFDDFIYLIAQNCFEENPELKRSSFDSLSKIIQKLGYSEDFDDCLIVAYDVLEKKMPYFMNASCVLLHAFLKGATNVNFDQILQIVNEFQFENDEMSARILGLIAQTGNVSSNAAVHAFLLDEVYFRNYISENVNTFRSNLPDDEEIARIVSYHHGKLARILQRKGSN</sequence>